<dbReference type="PROSITE" id="PS50157">
    <property type="entry name" value="ZINC_FINGER_C2H2_2"/>
    <property type="match status" value="1"/>
</dbReference>
<evidence type="ECO:0000256" key="4">
    <source>
        <dbReference type="ARBA" id="ARBA00022771"/>
    </source>
</evidence>
<feature type="compositionally biased region" description="Basic and acidic residues" evidence="8">
    <location>
        <begin position="552"/>
        <end position="567"/>
    </location>
</feature>
<dbReference type="SMART" id="SM00355">
    <property type="entry name" value="ZnF_C2H2"/>
    <property type="match status" value="7"/>
</dbReference>
<feature type="compositionally biased region" description="Basic and acidic residues" evidence="8">
    <location>
        <begin position="893"/>
        <end position="912"/>
    </location>
</feature>
<dbReference type="GO" id="GO:0008270">
    <property type="term" value="F:zinc ion binding"/>
    <property type="evidence" value="ECO:0007669"/>
    <property type="project" value="UniProtKB-KW"/>
</dbReference>
<proteinExistence type="predicted"/>
<protein>
    <submittedName>
        <fullName evidence="10">CBN-SPR-3 protein</fullName>
    </submittedName>
</protein>
<dbReference type="AlphaFoldDB" id="G0M851"/>
<name>G0M851_CAEBE</name>
<gene>
    <name evidence="10" type="primary">Cbn-spr-3</name>
    <name evidence="10" type="ORF">CAEBREN_18926</name>
</gene>
<dbReference type="InterPro" id="IPR036236">
    <property type="entry name" value="Znf_C2H2_sf"/>
</dbReference>
<feature type="compositionally biased region" description="Basic and acidic residues" evidence="8">
    <location>
        <begin position="673"/>
        <end position="689"/>
    </location>
</feature>
<dbReference type="PANTHER" id="PTHR24388:SF54">
    <property type="entry name" value="PROTEIN ESCARGOT"/>
    <property type="match status" value="1"/>
</dbReference>
<dbReference type="Gene3D" id="3.30.160.60">
    <property type="entry name" value="Classic Zinc Finger"/>
    <property type="match status" value="2"/>
</dbReference>
<feature type="compositionally biased region" description="Basic residues" evidence="8">
    <location>
        <begin position="1095"/>
        <end position="1105"/>
    </location>
</feature>
<feature type="domain" description="C2H2-type" evidence="9">
    <location>
        <begin position="21"/>
        <end position="44"/>
    </location>
</feature>
<dbReference type="OrthoDB" id="10622907at2759"/>
<dbReference type="eggNOG" id="KOG1721">
    <property type="taxonomic scope" value="Eukaryota"/>
</dbReference>
<feature type="compositionally biased region" description="Basic and acidic residues" evidence="8">
    <location>
        <begin position="739"/>
        <end position="748"/>
    </location>
</feature>
<dbReference type="Proteomes" id="UP000008068">
    <property type="component" value="Unassembled WGS sequence"/>
</dbReference>
<keyword evidence="5" id="KW-0862">Zinc</keyword>
<dbReference type="PROSITE" id="PS00028">
    <property type="entry name" value="ZINC_FINGER_C2H2_1"/>
    <property type="match status" value="3"/>
</dbReference>
<dbReference type="OMA" id="LHRDRHY"/>
<evidence type="ECO:0000256" key="8">
    <source>
        <dbReference type="SAM" id="MobiDB-lite"/>
    </source>
</evidence>
<feature type="region of interest" description="Disordered" evidence="8">
    <location>
        <begin position="1065"/>
        <end position="1105"/>
    </location>
</feature>
<dbReference type="HOGENOM" id="CLU_282588_0_0_1"/>
<evidence type="ECO:0000256" key="1">
    <source>
        <dbReference type="ARBA" id="ARBA00004123"/>
    </source>
</evidence>
<dbReference type="PANTHER" id="PTHR24388">
    <property type="entry name" value="ZINC FINGER PROTEIN"/>
    <property type="match status" value="1"/>
</dbReference>
<keyword evidence="2" id="KW-0479">Metal-binding</keyword>
<evidence type="ECO:0000313" key="11">
    <source>
        <dbReference type="Proteomes" id="UP000008068"/>
    </source>
</evidence>
<evidence type="ECO:0000256" key="2">
    <source>
        <dbReference type="ARBA" id="ARBA00022723"/>
    </source>
</evidence>
<feature type="compositionally biased region" description="Pro residues" evidence="8">
    <location>
        <begin position="693"/>
        <end position="702"/>
    </location>
</feature>
<dbReference type="GO" id="GO:0000981">
    <property type="term" value="F:DNA-binding transcription factor activity, RNA polymerase II-specific"/>
    <property type="evidence" value="ECO:0007669"/>
    <property type="project" value="TreeGrafter"/>
</dbReference>
<evidence type="ECO:0000256" key="5">
    <source>
        <dbReference type="ARBA" id="ARBA00022833"/>
    </source>
</evidence>
<evidence type="ECO:0000256" key="3">
    <source>
        <dbReference type="ARBA" id="ARBA00022737"/>
    </source>
</evidence>
<evidence type="ECO:0000259" key="9">
    <source>
        <dbReference type="PROSITE" id="PS50157"/>
    </source>
</evidence>
<sequence>MPRKRKLDEVINDAEPIEGAYKCDVCGQTFLRGCGLASHVKKHTPVVFECAQCDYRCKHKPSYERHFATTHMNIMESGPLVVINDGYKANPVPILMREIKREIVEEDGEEDMDEDDHVEPPKTAAPIITKMSLRATPKVTPRMAERDCPPRVIAKAKPKLVNNATSVAGPSEPPKAVNLPITRTAPVPIVKKTLKEAVVIPAISKKEDYTCPMCPEHFSCSQRMAFHIMCHRTKSHQAPRGIKYFSKRLGERRGMFKLRSPQMKRWRLSFDNRSVDQKRAQRLWHMELNFGHSIPSSRLPILNIPESSTRVNGEVKNSKKNITRKKLKMRSGEAFGQKITHEGTHYYLCRHCPFTTWNVSSLWRHGRNHVQRSKQGWTCISCSFTSSIRVRVDLHVKLHKEFAETEPEYLAWVRYERRTNKSDLDKPGSKKMQELKTLAIPAPIVSQRPLRMSLRVPPAKPILPAQSMMVPMPRPTKRRGKEAQVDLGAIMRMHKMNAEALASGDYESENVQECNQRVFVLPPNSKFAAMVKQNETPEPSPEPEDEDEEPPELERMAESPPKLERMVDLPPILVVAKKTESVPPKPKTKSVTFLEPKEQVPKPTNIAQSTPDRSVSQTPTSSTAALKIDTPPPAVLTPCTTSSLTPSAPAPLTPNESTPDANKKPVVVPVAAKETKKEKVQEPISKEGNKPVNKPPKAPPITYPVAKPVTRAMTKSGLSPAPPTLKDIGVVKKVPRTPAKVEIKKDVESDNDQEAEADNTSKDKSYKRPAKKPTEEVSMEPVRKSTRLSSRKQVFGAASGERSSIQSPAPEVVEKPVQALQAETVKEPEKNLEKEQSHEPAKDSTKKPVQLPVKQVLEKSADPLPSIQIEKSVTPPPKLSSVLIPINTPSKSTSREPSLERASSSDRSREDSLEPPPLFKMPIVVPKIRDFVHFEPGRALFNQTRHPIETYDLFGKAWDEYKKKANAPPVVNAGIKFIPNLSPIAQAQIGRNNPREYLLRELEIERSRECPDCPFKNYDLKKFRLHRDRHYHVGRHKCKECSYSSHNPHQVQDHMYVDHYLSDVRQAEGLPSSESEEEEEAPPLVDEFVPEPRPKQKRRRRRANW</sequence>
<dbReference type="FunCoup" id="G0M851">
    <property type="interactions" value="1502"/>
</dbReference>
<dbReference type="GO" id="GO:0005634">
    <property type="term" value="C:nucleus"/>
    <property type="evidence" value="ECO:0007669"/>
    <property type="project" value="UniProtKB-SubCell"/>
</dbReference>
<feature type="compositionally biased region" description="Polar residues" evidence="8">
    <location>
        <begin position="605"/>
        <end position="624"/>
    </location>
</feature>
<evidence type="ECO:0000313" key="10">
    <source>
        <dbReference type="EMBL" id="EGT30279.1"/>
    </source>
</evidence>
<dbReference type="InterPro" id="IPR013087">
    <property type="entry name" value="Znf_C2H2_type"/>
</dbReference>
<organism evidence="11">
    <name type="scientific">Caenorhabditis brenneri</name>
    <name type="common">Nematode worm</name>
    <dbReference type="NCBI Taxonomy" id="135651"/>
    <lineage>
        <taxon>Eukaryota</taxon>
        <taxon>Metazoa</taxon>
        <taxon>Ecdysozoa</taxon>
        <taxon>Nematoda</taxon>
        <taxon>Chromadorea</taxon>
        <taxon>Rhabditida</taxon>
        <taxon>Rhabditina</taxon>
        <taxon>Rhabditomorpha</taxon>
        <taxon>Rhabditoidea</taxon>
        <taxon>Rhabditidae</taxon>
        <taxon>Peloderinae</taxon>
        <taxon>Caenorhabditis</taxon>
    </lineage>
</organism>
<reference evidence="11" key="1">
    <citation type="submission" date="2011-07" db="EMBL/GenBank/DDBJ databases">
        <authorList>
            <consortium name="Caenorhabditis brenneri Sequencing and Analysis Consortium"/>
            <person name="Wilson R.K."/>
        </authorList>
    </citation>
    <scope>NUCLEOTIDE SEQUENCE [LARGE SCALE GENOMIC DNA]</scope>
    <source>
        <strain evidence="11">PB2801</strain>
    </source>
</reference>
<feature type="region of interest" description="Disordered" evidence="8">
    <location>
        <begin position="533"/>
        <end position="916"/>
    </location>
</feature>
<keyword evidence="6" id="KW-0539">Nucleus</keyword>
<dbReference type="GO" id="GO:0000978">
    <property type="term" value="F:RNA polymerase II cis-regulatory region sequence-specific DNA binding"/>
    <property type="evidence" value="ECO:0007669"/>
    <property type="project" value="TreeGrafter"/>
</dbReference>
<evidence type="ECO:0000256" key="7">
    <source>
        <dbReference type="PROSITE-ProRule" id="PRU00042"/>
    </source>
</evidence>
<feature type="compositionally biased region" description="Basic and acidic residues" evidence="8">
    <location>
        <begin position="824"/>
        <end position="846"/>
    </location>
</feature>
<keyword evidence="3" id="KW-0677">Repeat</keyword>
<dbReference type="InterPro" id="IPR050527">
    <property type="entry name" value="Snail/Krueppel_Znf"/>
</dbReference>
<dbReference type="SUPFAM" id="SSF57667">
    <property type="entry name" value="beta-beta-alpha zinc fingers"/>
    <property type="match status" value="1"/>
</dbReference>
<dbReference type="EMBL" id="GL379786">
    <property type="protein sequence ID" value="EGT30279.1"/>
    <property type="molecule type" value="Genomic_DNA"/>
</dbReference>
<feature type="compositionally biased region" description="Acidic residues" evidence="8">
    <location>
        <begin position="541"/>
        <end position="551"/>
    </location>
</feature>
<keyword evidence="4 7" id="KW-0863">Zinc-finger</keyword>
<accession>G0M851</accession>
<feature type="compositionally biased region" description="Low complexity" evidence="8">
    <location>
        <begin position="636"/>
        <end position="647"/>
    </location>
</feature>
<comment type="subcellular location">
    <subcellularLocation>
        <location evidence="1">Nucleus</location>
    </subcellularLocation>
</comment>
<keyword evidence="11" id="KW-1185">Reference proteome</keyword>
<dbReference type="STRING" id="135651.G0M851"/>
<evidence type="ECO:0000256" key="6">
    <source>
        <dbReference type="ARBA" id="ARBA00023242"/>
    </source>
</evidence>
<dbReference type="InParanoid" id="G0M851"/>